<evidence type="ECO:0000256" key="4">
    <source>
        <dbReference type="ARBA" id="ARBA00022475"/>
    </source>
</evidence>
<feature type="transmembrane region" description="Helical" evidence="10">
    <location>
        <begin position="451"/>
        <end position="469"/>
    </location>
</feature>
<evidence type="ECO:0000256" key="3">
    <source>
        <dbReference type="ARBA" id="ARBA00022448"/>
    </source>
</evidence>
<gene>
    <name evidence="11" type="primary">arcD</name>
    <name evidence="11" type="ORF">EQG49_09165</name>
</gene>
<feature type="transmembrane region" description="Helical" evidence="10">
    <location>
        <begin position="276"/>
        <end position="303"/>
    </location>
</feature>
<evidence type="ECO:0000313" key="12">
    <source>
        <dbReference type="Proteomes" id="UP000292886"/>
    </source>
</evidence>
<feature type="transmembrane region" description="Helical" evidence="10">
    <location>
        <begin position="7"/>
        <end position="29"/>
    </location>
</feature>
<proteinExistence type="inferred from homology"/>
<evidence type="ECO:0000256" key="2">
    <source>
        <dbReference type="ARBA" id="ARBA00008220"/>
    </source>
</evidence>
<keyword evidence="4" id="KW-1003">Cell membrane</keyword>
<keyword evidence="5 10" id="KW-0812">Transmembrane</keyword>
<dbReference type="RefSeq" id="WP_133363706.1">
    <property type="nucleotide sequence ID" value="NZ_CP037940.1"/>
</dbReference>
<feature type="transmembrane region" description="Helical" evidence="10">
    <location>
        <begin position="235"/>
        <end position="256"/>
    </location>
</feature>
<organism evidence="11 12">
    <name type="scientific">Periweissella cryptocerci</name>
    <dbReference type="NCBI Taxonomy" id="2506420"/>
    <lineage>
        <taxon>Bacteria</taxon>
        <taxon>Bacillati</taxon>
        <taxon>Bacillota</taxon>
        <taxon>Bacilli</taxon>
        <taxon>Lactobacillales</taxon>
        <taxon>Lactobacillaceae</taxon>
        <taxon>Periweissella</taxon>
    </lineage>
</organism>
<name>A0A4P6YUZ9_9LACO</name>
<keyword evidence="12" id="KW-1185">Reference proteome</keyword>
<feature type="transmembrane region" description="Helical" evidence="10">
    <location>
        <begin position="357"/>
        <end position="378"/>
    </location>
</feature>
<accession>A0A4P6YUZ9</accession>
<dbReference type="InterPro" id="IPR002293">
    <property type="entry name" value="AA/rel_permease1"/>
</dbReference>
<dbReference type="KEGG" id="wei:EQG49_09165"/>
<dbReference type="PIRSF" id="PIRSF006060">
    <property type="entry name" value="AA_transporter"/>
    <property type="match status" value="1"/>
</dbReference>
<evidence type="ECO:0000256" key="5">
    <source>
        <dbReference type="ARBA" id="ARBA00022692"/>
    </source>
</evidence>
<sequence length="474" mass="51369">MDNKKGISLIALVALVVSSSIGAGIFALISDVASVAAPGAVIIAWIIVGFGVLMLALSLSNLVEKRPELEGVFTYAEEGFGTFAGFISGWGYWLSAWLGNVAFATILMSSIGYFFPIFKTGQNIWAILGASIIAWALTFFVNKGVESAAVLNTVVTVCKMIPLFAFIVVGIFLFKGHIFTAMFWSNVTTSFHFGDVMTQVKGCIMVMMWVFVGVEGAAMMSSRAKKKSDASKATIIGLLSLLLIYVLASLLPYGYMTQTQLADLNQPAMVYLFESMVGPVGGVVISIGLIISILGSWLAWTMLPSETILLMSKRQLLPKSWGKTNKAKAPSFALFVTQALIQIFLFSLLFTSQAYNFAYSLCTAAIIVTYAFVGAYQIKYSWDNKLKQPDYKRQMVYGFIALVFEIVGICLAGVQFLLLCLIAYVPGIYFYAKARKECGDNAHGLTSSEKVVAVIITIGAIIGIVLLVLGKINV</sequence>
<keyword evidence="6" id="KW-0029">Amino-acid transport</keyword>
<feature type="transmembrane region" description="Helical" evidence="10">
    <location>
        <begin position="399"/>
        <end position="431"/>
    </location>
</feature>
<dbReference type="PANTHER" id="PTHR42770:SF4">
    <property type="entry name" value="ARGININE_ORNITHINE ANTIPORTER-RELATED"/>
    <property type="match status" value="1"/>
</dbReference>
<dbReference type="InterPro" id="IPR022461">
    <property type="entry name" value="Arg/Orn_antiprt_ArcD"/>
</dbReference>
<dbReference type="EMBL" id="CP037940">
    <property type="protein sequence ID" value="QBO36629.1"/>
    <property type="molecule type" value="Genomic_DNA"/>
</dbReference>
<dbReference type="Gene3D" id="1.20.1740.10">
    <property type="entry name" value="Amino acid/polyamine transporter I"/>
    <property type="match status" value="1"/>
</dbReference>
<evidence type="ECO:0000313" key="11">
    <source>
        <dbReference type="EMBL" id="QBO36629.1"/>
    </source>
</evidence>
<dbReference type="AlphaFoldDB" id="A0A4P6YUZ9"/>
<evidence type="ECO:0000256" key="10">
    <source>
        <dbReference type="SAM" id="Phobius"/>
    </source>
</evidence>
<dbReference type="Proteomes" id="UP000292886">
    <property type="component" value="Chromosome"/>
</dbReference>
<dbReference type="GO" id="GO:0006527">
    <property type="term" value="P:L-arginine catabolic process"/>
    <property type="evidence" value="ECO:0007669"/>
    <property type="project" value="UniProtKB-UniRule"/>
</dbReference>
<feature type="transmembrane region" description="Helical" evidence="10">
    <location>
        <begin position="97"/>
        <end position="118"/>
    </location>
</feature>
<comment type="similarity">
    <text evidence="2">Belongs to the amino acid-polyamine-organocation (APC) superfamily. Basic amino acid/polyamine antiporter (APA) (TC 2.A.3.2) family.</text>
</comment>
<protein>
    <recommendedName>
        <fullName evidence="9">Arginine-ornithine antiporter</fullName>
    </recommendedName>
</protein>
<feature type="transmembrane region" description="Helical" evidence="10">
    <location>
        <begin position="163"/>
        <end position="184"/>
    </location>
</feature>
<evidence type="ECO:0000256" key="8">
    <source>
        <dbReference type="ARBA" id="ARBA00023136"/>
    </source>
</evidence>
<dbReference type="PANTHER" id="PTHR42770">
    <property type="entry name" value="AMINO ACID TRANSPORTER-RELATED"/>
    <property type="match status" value="1"/>
</dbReference>
<keyword evidence="8 10" id="KW-0472">Membrane</keyword>
<dbReference type="NCBIfam" id="TIGR00905">
    <property type="entry name" value="2A0302"/>
    <property type="match status" value="1"/>
</dbReference>
<dbReference type="GO" id="GO:0005886">
    <property type="term" value="C:plasma membrane"/>
    <property type="evidence" value="ECO:0007669"/>
    <property type="project" value="UniProtKB-SubCell"/>
</dbReference>
<dbReference type="OrthoDB" id="9762947at2"/>
<reference evidence="12" key="1">
    <citation type="submission" date="2019-03" db="EMBL/GenBank/DDBJ databases">
        <title>Weissella sp. 26KH-42 Genome sequencing.</title>
        <authorList>
            <person name="Heo J."/>
            <person name="Kim S.-J."/>
            <person name="Kim J.-S."/>
            <person name="Hong S.-B."/>
            <person name="Kwon S.-W."/>
        </authorList>
    </citation>
    <scope>NUCLEOTIDE SEQUENCE [LARGE SCALE GENOMIC DNA]</scope>
    <source>
        <strain evidence="12">26KH-42</strain>
    </source>
</reference>
<dbReference type="NCBIfam" id="TIGR03810">
    <property type="entry name" value="arg_ornith_anti"/>
    <property type="match status" value="1"/>
</dbReference>
<keyword evidence="3" id="KW-0813">Transport</keyword>
<dbReference type="GO" id="GO:1903826">
    <property type="term" value="P:L-arginine transmembrane transport"/>
    <property type="evidence" value="ECO:0007669"/>
    <property type="project" value="InterPro"/>
</dbReference>
<dbReference type="GO" id="GO:0043858">
    <property type="term" value="F:arginine:ornithine antiporter activity"/>
    <property type="evidence" value="ECO:0007669"/>
    <property type="project" value="UniProtKB-UniRule"/>
</dbReference>
<feature type="transmembrane region" description="Helical" evidence="10">
    <location>
        <begin position="124"/>
        <end position="142"/>
    </location>
</feature>
<evidence type="ECO:0000256" key="1">
    <source>
        <dbReference type="ARBA" id="ARBA00004651"/>
    </source>
</evidence>
<keyword evidence="7 10" id="KW-1133">Transmembrane helix</keyword>
<evidence type="ECO:0000256" key="7">
    <source>
        <dbReference type="ARBA" id="ARBA00022989"/>
    </source>
</evidence>
<feature type="transmembrane region" description="Helical" evidence="10">
    <location>
        <begin position="332"/>
        <end position="351"/>
    </location>
</feature>
<dbReference type="InterPro" id="IPR004754">
    <property type="entry name" value="Amino_acid_antiprt"/>
</dbReference>
<evidence type="ECO:0000256" key="6">
    <source>
        <dbReference type="ARBA" id="ARBA00022970"/>
    </source>
</evidence>
<feature type="transmembrane region" description="Helical" evidence="10">
    <location>
        <begin position="35"/>
        <end position="57"/>
    </location>
</feature>
<dbReference type="InterPro" id="IPR050367">
    <property type="entry name" value="APC_superfamily"/>
</dbReference>
<comment type="subcellular location">
    <subcellularLocation>
        <location evidence="1">Cell membrane</location>
        <topology evidence="1">Multi-pass membrane protein</topology>
    </subcellularLocation>
</comment>
<dbReference type="Pfam" id="PF13520">
    <property type="entry name" value="AA_permease_2"/>
    <property type="match status" value="1"/>
</dbReference>
<evidence type="ECO:0000256" key="9">
    <source>
        <dbReference type="NCBIfam" id="TIGR03810"/>
    </source>
</evidence>